<dbReference type="STRING" id="33114.A0A2G2W4U3"/>
<dbReference type="Pfam" id="PF00560">
    <property type="entry name" value="LRR_1"/>
    <property type="match status" value="2"/>
</dbReference>
<keyword evidence="4" id="KW-0433">Leucine-rich repeat</keyword>
<reference evidence="11 12" key="1">
    <citation type="journal article" date="2017" name="Genome Biol.">
        <title>New reference genome sequences of hot pepper reveal the massive evolution of plant disease-resistance genes by retroduplication.</title>
        <authorList>
            <person name="Kim S."/>
            <person name="Park J."/>
            <person name="Yeom S.I."/>
            <person name="Kim Y.M."/>
            <person name="Seo E."/>
            <person name="Kim K.T."/>
            <person name="Kim M.S."/>
            <person name="Lee J.M."/>
            <person name="Cheong K."/>
            <person name="Shin H.S."/>
            <person name="Kim S.B."/>
            <person name="Han K."/>
            <person name="Lee J."/>
            <person name="Park M."/>
            <person name="Lee H.A."/>
            <person name="Lee H.Y."/>
            <person name="Lee Y."/>
            <person name="Oh S."/>
            <person name="Lee J.H."/>
            <person name="Choi E."/>
            <person name="Choi E."/>
            <person name="Lee S.E."/>
            <person name="Jeon J."/>
            <person name="Kim H."/>
            <person name="Choi G."/>
            <person name="Song H."/>
            <person name="Lee J."/>
            <person name="Lee S.C."/>
            <person name="Kwon J.K."/>
            <person name="Lee H.Y."/>
            <person name="Koo N."/>
            <person name="Hong Y."/>
            <person name="Kim R.W."/>
            <person name="Kang W.H."/>
            <person name="Huh J.H."/>
            <person name="Kang B.C."/>
            <person name="Yang T.J."/>
            <person name="Lee Y.H."/>
            <person name="Bennetzen J.L."/>
            <person name="Choi D."/>
        </authorList>
    </citation>
    <scope>NUCLEOTIDE SEQUENCE [LARGE SCALE GENOMIC DNA]</scope>
    <source>
        <strain evidence="12">cv. PBC81</strain>
    </source>
</reference>
<dbReference type="GO" id="GO:0005886">
    <property type="term" value="C:plasma membrane"/>
    <property type="evidence" value="ECO:0007669"/>
    <property type="project" value="UniProtKB-SubCell"/>
</dbReference>
<dbReference type="OrthoDB" id="1107509at2759"/>
<name>A0A2G2W4U3_CAPBA</name>
<evidence type="ECO:0000256" key="2">
    <source>
        <dbReference type="ARBA" id="ARBA00009592"/>
    </source>
</evidence>
<evidence type="ECO:0000256" key="3">
    <source>
        <dbReference type="ARBA" id="ARBA00022475"/>
    </source>
</evidence>
<evidence type="ECO:0000256" key="6">
    <source>
        <dbReference type="ARBA" id="ARBA00022737"/>
    </source>
</evidence>
<comment type="similarity">
    <text evidence="2">Belongs to the RLP family.</text>
</comment>
<comment type="caution">
    <text evidence="11">The sequence shown here is derived from an EMBL/GenBank/DDBJ whole genome shotgun (WGS) entry which is preliminary data.</text>
</comment>
<evidence type="ECO:0000256" key="9">
    <source>
        <dbReference type="ARBA" id="ARBA00023170"/>
    </source>
</evidence>
<reference evidence="12" key="2">
    <citation type="journal article" date="2017" name="J. Anim. Genet.">
        <title>Multiple reference genome sequences of hot pepper reveal the massive evolution of plant disease resistance genes by retroduplication.</title>
        <authorList>
            <person name="Kim S."/>
            <person name="Park J."/>
            <person name="Yeom S.-I."/>
            <person name="Kim Y.-M."/>
            <person name="Seo E."/>
            <person name="Kim K.-T."/>
            <person name="Kim M.-S."/>
            <person name="Lee J.M."/>
            <person name="Cheong K."/>
            <person name="Shin H.-S."/>
            <person name="Kim S.-B."/>
            <person name="Han K."/>
            <person name="Lee J."/>
            <person name="Park M."/>
            <person name="Lee H.-A."/>
            <person name="Lee H.-Y."/>
            <person name="Lee Y."/>
            <person name="Oh S."/>
            <person name="Lee J.H."/>
            <person name="Choi E."/>
            <person name="Choi E."/>
            <person name="Lee S.E."/>
            <person name="Jeon J."/>
            <person name="Kim H."/>
            <person name="Choi G."/>
            <person name="Song H."/>
            <person name="Lee J."/>
            <person name="Lee S.-C."/>
            <person name="Kwon J.-K."/>
            <person name="Lee H.-Y."/>
            <person name="Koo N."/>
            <person name="Hong Y."/>
            <person name="Kim R.W."/>
            <person name="Kang W.-H."/>
            <person name="Huh J.H."/>
            <person name="Kang B.-C."/>
            <person name="Yang T.-J."/>
            <person name="Lee Y.-H."/>
            <person name="Bennetzen J.L."/>
            <person name="Choi D."/>
        </authorList>
    </citation>
    <scope>NUCLEOTIDE SEQUENCE [LARGE SCALE GENOMIC DNA]</scope>
    <source>
        <strain evidence="12">cv. PBC81</strain>
    </source>
</reference>
<evidence type="ECO:0000256" key="5">
    <source>
        <dbReference type="ARBA" id="ARBA00022692"/>
    </source>
</evidence>
<accession>A0A2G2W4U3</accession>
<organism evidence="11 12">
    <name type="scientific">Capsicum baccatum</name>
    <name type="common">Peruvian pepper</name>
    <dbReference type="NCBI Taxonomy" id="33114"/>
    <lineage>
        <taxon>Eukaryota</taxon>
        <taxon>Viridiplantae</taxon>
        <taxon>Streptophyta</taxon>
        <taxon>Embryophyta</taxon>
        <taxon>Tracheophyta</taxon>
        <taxon>Spermatophyta</taxon>
        <taxon>Magnoliopsida</taxon>
        <taxon>eudicotyledons</taxon>
        <taxon>Gunneridae</taxon>
        <taxon>Pentapetalae</taxon>
        <taxon>asterids</taxon>
        <taxon>lamiids</taxon>
        <taxon>Solanales</taxon>
        <taxon>Solanaceae</taxon>
        <taxon>Solanoideae</taxon>
        <taxon>Capsiceae</taxon>
        <taxon>Capsicum</taxon>
    </lineage>
</organism>
<dbReference type="Gene3D" id="3.80.10.10">
    <property type="entry name" value="Ribonuclease Inhibitor"/>
    <property type="match status" value="1"/>
</dbReference>
<keyword evidence="5" id="KW-0812">Transmembrane</keyword>
<dbReference type="Proteomes" id="UP000224567">
    <property type="component" value="Unassembled WGS sequence"/>
</dbReference>
<dbReference type="EMBL" id="MLFT02000008">
    <property type="protein sequence ID" value="PHT40252.1"/>
    <property type="molecule type" value="Genomic_DNA"/>
</dbReference>
<gene>
    <name evidence="11" type="ORF">CQW23_19106</name>
</gene>
<evidence type="ECO:0000256" key="7">
    <source>
        <dbReference type="ARBA" id="ARBA00022989"/>
    </source>
</evidence>
<dbReference type="PANTHER" id="PTHR27004:SF410">
    <property type="entry name" value="LEUCINE-RICH REPEAT-CONTAINING N-TERMINAL PLANT-TYPE DOMAIN-CONTAINING PROTEIN"/>
    <property type="match status" value="1"/>
</dbReference>
<keyword evidence="6" id="KW-0677">Repeat</keyword>
<dbReference type="SUPFAM" id="SSF52058">
    <property type="entry name" value="L domain-like"/>
    <property type="match status" value="1"/>
</dbReference>
<protein>
    <submittedName>
        <fullName evidence="11">Uncharacterized protein</fullName>
    </submittedName>
</protein>
<evidence type="ECO:0000313" key="11">
    <source>
        <dbReference type="EMBL" id="PHT40252.1"/>
    </source>
</evidence>
<dbReference type="PANTHER" id="PTHR27004">
    <property type="entry name" value="RECEPTOR-LIKE PROTEIN 12 ISOFORM X1"/>
    <property type="match status" value="1"/>
</dbReference>
<evidence type="ECO:0000256" key="8">
    <source>
        <dbReference type="ARBA" id="ARBA00023136"/>
    </source>
</evidence>
<evidence type="ECO:0000313" key="12">
    <source>
        <dbReference type="Proteomes" id="UP000224567"/>
    </source>
</evidence>
<keyword evidence="3" id="KW-1003">Cell membrane</keyword>
<evidence type="ECO:0000256" key="1">
    <source>
        <dbReference type="ARBA" id="ARBA00004251"/>
    </source>
</evidence>
<dbReference type="InterPro" id="IPR032675">
    <property type="entry name" value="LRR_dom_sf"/>
</dbReference>
<comment type="subcellular location">
    <subcellularLocation>
        <location evidence="1">Cell membrane</location>
        <topology evidence="1">Single-pass type I membrane protein</topology>
    </subcellularLocation>
</comment>
<evidence type="ECO:0000256" key="10">
    <source>
        <dbReference type="ARBA" id="ARBA00023180"/>
    </source>
</evidence>
<keyword evidence="7" id="KW-1133">Transmembrane helix</keyword>
<evidence type="ECO:0000256" key="4">
    <source>
        <dbReference type="ARBA" id="ARBA00022614"/>
    </source>
</evidence>
<dbReference type="AlphaFoldDB" id="A0A2G2W4U3"/>
<keyword evidence="10" id="KW-0325">Glycoprotein</keyword>
<keyword evidence="8" id="KW-0472">Membrane</keyword>
<proteinExistence type="inferred from homology"/>
<keyword evidence="9" id="KW-0675">Receptor</keyword>
<sequence>MKIIGKNSRTREYVAYASSGVYANTLIVTTKGLDLELPQVLTTHMIIDLSRNRFEGYLPSIIGDLAGEGIIPASLQHLSVLELLDLSSNKIGGEIPQQLASPTFLAVFDLSHNHLVGCIPKGKQFDTFDNSSYRGNDGLRVLQLSKYCGGDEGVPQSTIPVELDDEEEDEGDLISWQAVLLDFGSGLVIGLSIIYIM</sequence>
<keyword evidence="12" id="KW-1185">Reference proteome</keyword>
<dbReference type="InterPro" id="IPR001611">
    <property type="entry name" value="Leu-rich_rpt"/>
</dbReference>